<keyword evidence="26" id="KW-1185">Reference proteome</keyword>
<dbReference type="OrthoDB" id="205514at2759"/>
<dbReference type="InterPro" id="IPR036420">
    <property type="entry name" value="BRCT_dom_sf"/>
</dbReference>
<keyword evidence="17 25" id="KW-0456">Lyase</keyword>
<dbReference type="InterPro" id="IPR002008">
    <property type="entry name" value="DNA_pol_X_beta-like"/>
</dbReference>
<dbReference type="PIRSF" id="PIRSF000817">
    <property type="entry name" value="DNA_NT"/>
    <property type="match status" value="1"/>
</dbReference>
<keyword evidence="8 20" id="KW-0808">Transferase</keyword>
<keyword evidence="13 20" id="KW-0460">Magnesium</keyword>
<comment type="similarity">
    <text evidence="4 20">Belongs to the DNA polymerase type-X family.</text>
</comment>
<keyword evidence="10" id="KW-0235">DNA replication</keyword>
<evidence type="ECO:0000256" key="22">
    <source>
        <dbReference type="PIRSR" id="PIRSR622312-50"/>
    </source>
</evidence>
<sequence>MDNKKRKLPEHFETEVNYSFLNGVNAYILKTGIENARMKIFKTKLTKYGGSFSDELTKDTTHIIMEANIEITRLLSILHVKTIPDHINLINTNWLSRCFREKSLVNTDNFIIKRNLPHSKPDVQHDSKTFEINPEDAVCENKKPPVSGTLKMSPVCRSSRIHIHESKQRKIEESESGKSSEYETSDEDVKLNAKVSVPSTEGMLKKGNWVCAQSSLNPIPNINSHITEKLEEMVKKYESTSDKWRAFGYQKAIQVLKKHPKQVTTWEEAKALPAIGAKLADKIWEIIESGGLRKLDEFKSNEEIKTLELFTNVWGAGAVTSRQWYQQGFRTLEDLKTKAKLTHQQEVGLKYYDDLLDRMSREEAGEIEETVRKTVETIHPELIAQACGSYRRGKPTCGDVDVLVTHPDGKSHKGIFYNLILKLKEQGFITDDLVSSESDGNQQKYLGVCQLPGKNRLHRRLDIIIVPYDEYACALVYFTGSAHFNRSLRHLAKKCGMSLSNHALRKDVIRKGTQKIYEGTVVPTPTEESVMTCLGVPYRPPDERDH</sequence>
<dbReference type="Pfam" id="PF00533">
    <property type="entry name" value="BRCT"/>
    <property type="match status" value="1"/>
</dbReference>
<proteinExistence type="inferred from homology"/>
<keyword evidence="9 20" id="KW-0548">Nucleotidyltransferase</keyword>
<dbReference type="GO" id="GO:0006303">
    <property type="term" value="P:double-strand break repair via nonhomologous end joining"/>
    <property type="evidence" value="ECO:0007669"/>
    <property type="project" value="TreeGrafter"/>
</dbReference>
<dbReference type="AlphaFoldDB" id="A0A6J8A681"/>
<evidence type="ECO:0000256" key="18">
    <source>
        <dbReference type="ARBA" id="ARBA00023242"/>
    </source>
</evidence>
<evidence type="ECO:0000256" key="8">
    <source>
        <dbReference type="ARBA" id="ARBA00022679"/>
    </source>
</evidence>
<dbReference type="FunFam" id="1.10.150.20:FF:000010">
    <property type="entry name" value="DNA polymerase lambda"/>
    <property type="match status" value="1"/>
</dbReference>
<dbReference type="SUPFAM" id="SSF81301">
    <property type="entry name" value="Nucleotidyltransferase"/>
    <property type="match status" value="1"/>
</dbReference>
<evidence type="ECO:0000256" key="12">
    <source>
        <dbReference type="ARBA" id="ARBA00022763"/>
    </source>
</evidence>
<name>A0A6J8A681_MYTCO</name>
<keyword evidence="14" id="KW-0239">DNA-directed DNA polymerase</keyword>
<dbReference type="Proteomes" id="UP000507470">
    <property type="component" value="Unassembled WGS sequence"/>
</dbReference>
<feature type="active site" description="Nucleophile; Schiff-base intermediate with DNA; for 5'-dRP lyase activity" evidence="22">
    <location>
        <position position="282"/>
    </location>
</feature>
<evidence type="ECO:0000313" key="25">
    <source>
        <dbReference type="EMBL" id="CAC5361066.1"/>
    </source>
</evidence>
<evidence type="ECO:0000256" key="15">
    <source>
        <dbReference type="ARBA" id="ARBA00023125"/>
    </source>
</evidence>
<evidence type="ECO:0000256" key="6">
    <source>
        <dbReference type="ARBA" id="ARBA00016513"/>
    </source>
</evidence>
<dbReference type="InterPro" id="IPR028207">
    <property type="entry name" value="DNA_pol_B_palm_palm"/>
</dbReference>
<evidence type="ECO:0000256" key="13">
    <source>
        <dbReference type="ARBA" id="ARBA00022842"/>
    </source>
</evidence>
<evidence type="ECO:0000256" key="23">
    <source>
        <dbReference type="SAM" id="MobiDB-lite"/>
    </source>
</evidence>
<dbReference type="PRINTS" id="PR00870">
    <property type="entry name" value="DNAPOLXBETA"/>
</dbReference>
<evidence type="ECO:0000256" key="3">
    <source>
        <dbReference type="ARBA" id="ARBA00004123"/>
    </source>
</evidence>
<feature type="binding site" evidence="21">
    <location>
        <position position="462"/>
    </location>
    <ligand>
        <name>Mg(2+)</name>
        <dbReference type="ChEBI" id="CHEBI:18420"/>
    </ligand>
</feature>
<dbReference type="GO" id="GO:0016829">
    <property type="term" value="F:lyase activity"/>
    <property type="evidence" value="ECO:0007669"/>
    <property type="project" value="UniProtKB-KW"/>
</dbReference>
<evidence type="ECO:0000256" key="16">
    <source>
        <dbReference type="ARBA" id="ARBA00023204"/>
    </source>
</evidence>
<evidence type="ECO:0000256" key="2">
    <source>
        <dbReference type="ARBA" id="ARBA00001946"/>
    </source>
</evidence>
<accession>A0A6J8A681</accession>
<reference evidence="25 26" key="1">
    <citation type="submission" date="2020-06" db="EMBL/GenBank/DDBJ databases">
        <authorList>
            <person name="Li R."/>
            <person name="Bekaert M."/>
        </authorList>
    </citation>
    <scope>NUCLEOTIDE SEQUENCE [LARGE SCALE GENOMIC DNA]</scope>
    <source>
        <strain evidence="26">wild</strain>
    </source>
</reference>
<keyword evidence="18 20" id="KW-0539">Nucleus</keyword>
<comment type="cofactor">
    <cofactor evidence="1">
        <name>Mn(2+)</name>
        <dbReference type="ChEBI" id="CHEBI:29035"/>
    </cofactor>
</comment>
<dbReference type="CDD" id="cd00141">
    <property type="entry name" value="NT_POLXc"/>
    <property type="match status" value="1"/>
</dbReference>
<dbReference type="Pfam" id="PF14791">
    <property type="entry name" value="DNA_pol_B_thumb"/>
    <property type="match status" value="1"/>
</dbReference>
<dbReference type="Gene3D" id="3.30.210.10">
    <property type="entry name" value="DNA polymerase, thumb domain"/>
    <property type="match status" value="1"/>
</dbReference>
<dbReference type="GO" id="GO:0003677">
    <property type="term" value="F:DNA binding"/>
    <property type="evidence" value="ECO:0007669"/>
    <property type="project" value="UniProtKB-UniRule"/>
</dbReference>
<keyword evidence="7" id="KW-0237">DNA synthesis</keyword>
<dbReference type="PROSITE" id="PS00522">
    <property type="entry name" value="DNA_POLYMERASE_X"/>
    <property type="match status" value="1"/>
</dbReference>
<evidence type="ECO:0000259" key="24">
    <source>
        <dbReference type="PROSITE" id="PS50172"/>
    </source>
</evidence>
<dbReference type="GO" id="GO:0005634">
    <property type="term" value="C:nucleus"/>
    <property type="evidence" value="ECO:0007669"/>
    <property type="project" value="UniProtKB-SubCell"/>
</dbReference>
<keyword evidence="12" id="KW-0227">DNA damage</keyword>
<dbReference type="GO" id="GO:0006260">
    <property type="term" value="P:DNA replication"/>
    <property type="evidence" value="ECO:0007669"/>
    <property type="project" value="UniProtKB-KW"/>
</dbReference>
<dbReference type="InterPro" id="IPR043519">
    <property type="entry name" value="NT_sf"/>
</dbReference>
<dbReference type="SUPFAM" id="SSF81585">
    <property type="entry name" value="PsbU/PolX domain-like"/>
    <property type="match status" value="1"/>
</dbReference>
<dbReference type="FunFam" id="1.10.150.110:FF:000004">
    <property type="entry name" value="DNA polymerase lambda"/>
    <property type="match status" value="1"/>
</dbReference>
<feature type="binding site" evidence="21">
    <location>
        <position position="399"/>
    </location>
    <ligand>
        <name>Mg(2+)</name>
        <dbReference type="ChEBI" id="CHEBI:18420"/>
    </ligand>
</feature>
<dbReference type="GO" id="GO:0046872">
    <property type="term" value="F:metal ion binding"/>
    <property type="evidence" value="ECO:0007669"/>
    <property type="project" value="UniProtKB-UniRule"/>
</dbReference>
<dbReference type="InterPro" id="IPR018944">
    <property type="entry name" value="DNA_pol_lambd_fingers_domain"/>
</dbReference>
<dbReference type="Pfam" id="PF14716">
    <property type="entry name" value="HHH_8"/>
    <property type="match status" value="1"/>
</dbReference>
<dbReference type="SUPFAM" id="SSF47802">
    <property type="entry name" value="DNA polymerase beta, N-terminal domain-like"/>
    <property type="match status" value="1"/>
</dbReference>
<dbReference type="InterPro" id="IPR037160">
    <property type="entry name" value="DNA_Pol_thumb_sf"/>
</dbReference>
<evidence type="ECO:0000256" key="10">
    <source>
        <dbReference type="ARBA" id="ARBA00022705"/>
    </source>
</evidence>
<dbReference type="EMBL" id="CACVKT020000582">
    <property type="protein sequence ID" value="CAC5361066.1"/>
    <property type="molecule type" value="Genomic_DNA"/>
</dbReference>
<dbReference type="InterPro" id="IPR001726">
    <property type="entry name" value="TdT/Mu"/>
</dbReference>
<comment type="cofactor">
    <cofactor evidence="2 21">
        <name>Mg(2+)</name>
        <dbReference type="ChEBI" id="CHEBI:18420"/>
    </cofactor>
</comment>
<dbReference type="InterPro" id="IPR022312">
    <property type="entry name" value="DNA_pol_X"/>
</dbReference>
<dbReference type="PRINTS" id="PR00869">
    <property type="entry name" value="DNAPOLX"/>
</dbReference>
<comment type="catalytic activity">
    <reaction evidence="19">
        <text>DNA(n) + a 2'-deoxyribonucleoside 5'-triphosphate = DNA(n+1) + diphosphate</text>
        <dbReference type="Rhea" id="RHEA:22508"/>
        <dbReference type="Rhea" id="RHEA-COMP:17339"/>
        <dbReference type="Rhea" id="RHEA-COMP:17340"/>
        <dbReference type="ChEBI" id="CHEBI:33019"/>
        <dbReference type="ChEBI" id="CHEBI:61560"/>
        <dbReference type="ChEBI" id="CHEBI:173112"/>
        <dbReference type="EC" id="2.7.7.7"/>
    </reaction>
</comment>
<dbReference type="SMART" id="SM00483">
    <property type="entry name" value="POLXc"/>
    <property type="match status" value="1"/>
</dbReference>
<evidence type="ECO:0000256" key="17">
    <source>
        <dbReference type="ARBA" id="ARBA00023239"/>
    </source>
</evidence>
<evidence type="ECO:0000256" key="19">
    <source>
        <dbReference type="ARBA" id="ARBA00049244"/>
    </source>
</evidence>
<keyword evidence="15" id="KW-0238">DNA-binding</keyword>
<dbReference type="InterPro" id="IPR001357">
    <property type="entry name" value="BRCT_dom"/>
</dbReference>
<evidence type="ECO:0000313" key="26">
    <source>
        <dbReference type="Proteomes" id="UP000507470"/>
    </source>
</evidence>
<dbReference type="EC" id="2.7.7.7" evidence="5"/>
<organism evidence="25 26">
    <name type="scientific">Mytilus coruscus</name>
    <name type="common">Sea mussel</name>
    <dbReference type="NCBI Taxonomy" id="42192"/>
    <lineage>
        <taxon>Eukaryota</taxon>
        <taxon>Metazoa</taxon>
        <taxon>Spiralia</taxon>
        <taxon>Lophotrochozoa</taxon>
        <taxon>Mollusca</taxon>
        <taxon>Bivalvia</taxon>
        <taxon>Autobranchia</taxon>
        <taxon>Pteriomorphia</taxon>
        <taxon>Mytilida</taxon>
        <taxon>Mytiloidea</taxon>
        <taxon>Mytilidae</taxon>
        <taxon>Mytilinae</taxon>
        <taxon>Mytilus</taxon>
    </lineage>
</organism>
<keyword evidence="16" id="KW-0234">DNA repair</keyword>
<dbReference type="InterPro" id="IPR027421">
    <property type="entry name" value="DNA_pol_lamdba_lyase_dom_sf"/>
</dbReference>
<dbReference type="PROSITE" id="PS50172">
    <property type="entry name" value="BRCT"/>
    <property type="match status" value="1"/>
</dbReference>
<dbReference type="Gene3D" id="1.10.150.110">
    <property type="entry name" value="DNA polymerase beta, N-terminal domain-like"/>
    <property type="match status" value="1"/>
</dbReference>
<comment type="subcellular location">
    <subcellularLocation>
        <location evidence="3 20">Nucleus</location>
    </subcellularLocation>
</comment>
<protein>
    <recommendedName>
        <fullName evidence="6">DNA polymerase lambda</fullName>
        <ecNumber evidence="5">2.7.7.7</ecNumber>
    </recommendedName>
</protein>
<evidence type="ECO:0000256" key="11">
    <source>
        <dbReference type="ARBA" id="ARBA00022723"/>
    </source>
</evidence>
<gene>
    <name evidence="25" type="ORF">MCOR_3326</name>
</gene>
<evidence type="ECO:0000256" key="5">
    <source>
        <dbReference type="ARBA" id="ARBA00012417"/>
    </source>
</evidence>
<dbReference type="PANTHER" id="PTHR11276:SF28">
    <property type="entry name" value="DNA POLYMERASE LAMBDA"/>
    <property type="match status" value="1"/>
</dbReference>
<dbReference type="Gene3D" id="1.10.150.20">
    <property type="entry name" value="5' to 3' exonuclease, C-terminal subdomain"/>
    <property type="match status" value="1"/>
</dbReference>
<feature type="domain" description="BRCT" evidence="24">
    <location>
        <begin position="16"/>
        <end position="112"/>
    </location>
</feature>
<dbReference type="InterPro" id="IPR029398">
    <property type="entry name" value="PolB_thumb"/>
</dbReference>
<evidence type="ECO:0000256" key="14">
    <source>
        <dbReference type="ARBA" id="ARBA00022932"/>
    </source>
</evidence>
<dbReference type="Gene3D" id="3.30.460.10">
    <property type="entry name" value="Beta Polymerase, domain 2"/>
    <property type="match status" value="1"/>
</dbReference>
<evidence type="ECO:0000256" key="21">
    <source>
        <dbReference type="PIRSR" id="PIRSR000817-1"/>
    </source>
</evidence>
<dbReference type="FunFam" id="3.30.460.10:FF:000020">
    <property type="entry name" value="DNA polymerase lambda"/>
    <property type="match status" value="1"/>
</dbReference>
<dbReference type="PANTHER" id="PTHR11276">
    <property type="entry name" value="DNA POLYMERASE TYPE-X FAMILY MEMBER"/>
    <property type="match status" value="1"/>
</dbReference>
<feature type="region of interest" description="Disordered" evidence="23">
    <location>
        <begin position="163"/>
        <end position="189"/>
    </location>
</feature>
<dbReference type="GO" id="GO:0003887">
    <property type="term" value="F:DNA-directed DNA polymerase activity"/>
    <property type="evidence" value="ECO:0007669"/>
    <property type="project" value="UniProtKB-UniRule"/>
</dbReference>
<evidence type="ECO:0000256" key="4">
    <source>
        <dbReference type="ARBA" id="ARBA00008323"/>
    </source>
</evidence>
<evidence type="ECO:0000256" key="9">
    <source>
        <dbReference type="ARBA" id="ARBA00022695"/>
    </source>
</evidence>
<evidence type="ECO:0000256" key="1">
    <source>
        <dbReference type="ARBA" id="ARBA00001936"/>
    </source>
</evidence>
<dbReference type="Pfam" id="PF10391">
    <property type="entry name" value="DNA_pol_lambd_f"/>
    <property type="match status" value="1"/>
</dbReference>
<dbReference type="SUPFAM" id="SSF52113">
    <property type="entry name" value="BRCT domain"/>
    <property type="match status" value="1"/>
</dbReference>
<dbReference type="InterPro" id="IPR010996">
    <property type="entry name" value="HHH_MUS81"/>
</dbReference>
<dbReference type="Gene3D" id="3.40.50.10190">
    <property type="entry name" value="BRCT domain"/>
    <property type="match status" value="1"/>
</dbReference>
<evidence type="ECO:0000256" key="20">
    <source>
        <dbReference type="PIRNR" id="PIRNR000817"/>
    </source>
</evidence>
<evidence type="ECO:0000256" key="7">
    <source>
        <dbReference type="ARBA" id="ARBA00022634"/>
    </source>
</evidence>
<dbReference type="Pfam" id="PF14792">
    <property type="entry name" value="DNA_pol_B_palm"/>
    <property type="match status" value="1"/>
</dbReference>
<feature type="binding site" evidence="21">
    <location>
        <position position="401"/>
    </location>
    <ligand>
        <name>Mg(2+)</name>
        <dbReference type="ChEBI" id="CHEBI:18420"/>
    </ligand>
</feature>
<dbReference type="InterPro" id="IPR002054">
    <property type="entry name" value="DNA-dir_DNA_pol_X"/>
</dbReference>
<dbReference type="InterPro" id="IPR019843">
    <property type="entry name" value="DNA_pol-X_BS"/>
</dbReference>
<keyword evidence="11 20" id="KW-0479">Metal-binding</keyword>